<feature type="signal peptide" evidence="2">
    <location>
        <begin position="1"/>
        <end position="41"/>
    </location>
</feature>
<reference evidence="4 5" key="1">
    <citation type="submission" date="2024-09" db="EMBL/GenBank/DDBJ databases">
        <title>Novel species of the genus Pelomonas and Roseateles isolated from streams.</title>
        <authorList>
            <person name="Lu H."/>
        </authorList>
    </citation>
    <scope>NUCLEOTIDE SEQUENCE [LARGE SCALE GENOMIC DNA]</scope>
    <source>
        <strain evidence="4 5">BYS96W</strain>
    </source>
</reference>
<evidence type="ECO:0000313" key="4">
    <source>
        <dbReference type="EMBL" id="MFG6459421.1"/>
    </source>
</evidence>
<dbReference type="RefSeq" id="WP_394491400.1">
    <property type="nucleotide sequence ID" value="NZ_JBIGIA010000022.1"/>
</dbReference>
<comment type="caution">
    <text evidence="4">The sequence shown here is derived from an EMBL/GenBank/DDBJ whole genome shotgun (WGS) entry which is preliminary data.</text>
</comment>
<dbReference type="InterPro" id="IPR011250">
    <property type="entry name" value="OMP/PagP_B-barrel"/>
</dbReference>
<name>A0ABW7GBZ4_9BURK</name>
<dbReference type="Gene3D" id="2.40.160.20">
    <property type="match status" value="1"/>
</dbReference>
<dbReference type="EMBL" id="JBIGIA010000022">
    <property type="protein sequence ID" value="MFG6459421.1"/>
    <property type="molecule type" value="Genomic_DNA"/>
</dbReference>
<dbReference type="Pfam" id="PF08239">
    <property type="entry name" value="SH3_3"/>
    <property type="match status" value="1"/>
</dbReference>
<organism evidence="4 5">
    <name type="scientific">Pelomonas nitida</name>
    <dbReference type="NCBI Taxonomy" id="3299027"/>
    <lineage>
        <taxon>Bacteria</taxon>
        <taxon>Pseudomonadati</taxon>
        <taxon>Pseudomonadota</taxon>
        <taxon>Betaproteobacteria</taxon>
        <taxon>Burkholderiales</taxon>
        <taxon>Sphaerotilaceae</taxon>
        <taxon>Roseateles</taxon>
    </lineage>
</organism>
<comment type="subcellular location">
    <subcellularLocation>
        <location evidence="1">Cell outer membrane</location>
    </subcellularLocation>
</comment>
<evidence type="ECO:0000256" key="1">
    <source>
        <dbReference type="ARBA" id="ARBA00004442"/>
    </source>
</evidence>
<proteinExistence type="predicted"/>
<protein>
    <submittedName>
        <fullName evidence="4">SH3 domain-containing protein</fullName>
    </submittedName>
</protein>
<dbReference type="Proteomes" id="UP001606305">
    <property type="component" value="Unassembled WGS sequence"/>
</dbReference>
<dbReference type="Gene3D" id="2.30.30.40">
    <property type="entry name" value="SH3 Domains"/>
    <property type="match status" value="1"/>
</dbReference>
<dbReference type="InterPro" id="IPR003646">
    <property type="entry name" value="SH3-like_bac-type"/>
</dbReference>
<keyword evidence="5" id="KW-1185">Reference proteome</keyword>
<dbReference type="SUPFAM" id="SSF56925">
    <property type="entry name" value="OMPA-like"/>
    <property type="match status" value="1"/>
</dbReference>
<evidence type="ECO:0000259" key="3">
    <source>
        <dbReference type="Pfam" id="PF08239"/>
    </source>
</evidence>
<sequence>MNAPMPGQPLCGGAMVSRLLRVGLTASLAGLALVVMAPARAADEPAEQVQVADPYLELHTAPGRGYPVFHVAGRGEAVEILLRHTDWFKVRLANGKEGWVERVQLETTLTQSGSRKTFRDVLLDDYLHRRVEMGMAWGRFKNEPMLKLWTGYRLSDTLSAEATVGQVQGVFAGTDFWHVGINAEPWSDKRLSPFFGVGLGKFKNIPNTSLVSAFTTNANLAHAMAGLRWHLSDRFVLRADYSIYTAYVADTRSSEYRALTAGILFFF</sequence>
<feature type="domain" description="SH3b" evidence="3">
    <location>
        <begin position="56"/>
        <end position="101"/>
    </location>
</feature>
<evidence type="ECO:0000256" key="2">
    <source>
        <dbReference type="SAM" id="SignalP"/>
    </source>
</evidence>
<evidence type="ECO:0000313" key="5">
    <source>
        <dbReference type="Proteomes" id="UP001606305"/>
    </source>
</evidence>
<gene>
    <name evidence="4" type="ORF">ACG00X_21510</name>
</gene>
<keyword evidence="2" id="KW-0732">Signal</keyword>
<feature type="chain" id="PRO_5046992218" evidence="2">
    <location>
        <begin position="42"/>
        <end position="267"/>
    </location>
</feature>
<accession>A0ABW7GBZ4</accession>